<evidence type="ECO:0000256" key="4">
    <source>
        <dbReference type="ARBA" id="ARBA00023163"/>
    </source>
</evidence>
<reference evidence="8" key="1">
    <citation type="journal article" date="2022" name="bioRxiv">
        <title>Deciphering the potential niche of two novel black yeast fungi from a biological soil crust based on their genomes, phenotypes, and melanin regulation.</title>
        <authorList>
            <consortium name="DOE Joint Genome Institute"/>
            <person name="Carr E.C."/>
            <person name="Barton Q."/>
            <person name="Grambo S."/>
            <person name="Sullivan M."/>
            <person name="Renfro C.M."/>
            <person name="Kuo A."/>
            <person name="Pangilinan J."/>
            <person name="Lipzen A."/>
            <person name="Keymanesh K."/>
            <person name="Savage E."/>
            <person name="Barry K."/>
            <person name="Grigoriev I.V."/>
            <person name="Riekhof W.R."/>
            <person name="Harris S.S."/>
        </authorList>
    </citation>
    <scope>NUCLEOTIDE SEQUENCE</scope>
    <source>
        <strain evidence="8">JF 03-4F</strain>
    </source>
</reference>
<feature type="region of interest" description="Disordered" evidence="6">
    <location>
        <begin position="75"/>
        <end position="109"/>
    </location>
</feature>
<dbReference type="SUPFAM" id="SSF57701">
    <property type="entry name" value="Zn2/Cys6 DNA-binding domain"/>
    <property type="match status" value="1"/>
</dbReference>
<evidence type="ECO:0000313" key="8">
    <source>
        <dbReference type="EMBL" id="KAI1618177.1"/>
    </source>
</evidence>
<dbReference type="Pfam" id="PF00172">
    <property type="entry name" value="Zn_clus"/>
    <property type="match status" value="1"/>
</dbReference>
<keyword evidence="5" id="KW-0539">Nucleus</keyword>
<dbReference type="InterPro" id="IPR036864">
    <property type="entry name" value="Zn2-C6_fun-type_DNA-bd_sf"/>
</dbReference>
<evidence type="ECO:0000256" key="2">
    <source>
        <dbReference type="ARBA" id="ARBA00023015"/>
    </source>
</evidence>
<dbReference type="GO" id="GO:0045944">
    <property type="term" value="P:positive regulation of transcription by RNA polymerase II"/>
    <property type="evidence" value="ECO:0007669"/>
    <property type="project" value="TreeGrafter"/>
</dbReference>
<feature type="compositionally biased region" description="Basic and acidic residues" evidence="6">
    <location>
        <begin position="1"/>
        <end position="16"/>
    </location>
</feature>
<evidence type="ECO:0000256" key="1">
    <source>
        <dbReference type="ARBA" id="ARBA00004123"/>
    </source>
</evidence>
<feature type="domain" description="Zn(2)-C6 fungal-type" evidence="7">
    <location>
        <begin position="29"/>
        <end position="58"/>
    </location>
</feature>
<evidence type="ECO:0000313" key="9">
    <source>
        <dbReference type="Proteomes" id="UP001203852"/>
    </source>
</evidence>
<proteinExistence type="predicted"/>
<dbReference type="AlphaFoldDB" id="A0AAN6E653"/>
<dbReference type="EMBL" id="MU404350">
    <property type="protein sequence ID" value="KAI1618177.1"/>
    <property type="molecule type" value="Genomic_DNA"/>
</dbReference>
<dbReference type="PANTHER" id="PTHR37534">
    <property type="entry name" value="TRANSCRIPTIONAL ACTIVATOR PROTEIN UGA3"/>
    <property type="match status" value="1"/>
</dbReference>
<dbReference type="GO" id="GO:0000976">
    <property type="term" value="F:transcription cis-regulatory region binding"/>
    <property type="evidence" value="ECO:0007669"/>
    <property type="project" value="TreeGrafter"/>
</dbReference>
<accession>A0AAN6E653</accession>
<evidence type="ECO:0000256" key="3">
    <source>
        <dbReference type="ARBA" id="ARBA00023125"/>
    </source>
</evidence>
<name>A0AAN6E653_9EURO</name>
<evidence type="ECO:0000259" key="7">
    <source>
        <dbReference type="PROSITE" id="PS50048"/>
    </source>
</evidence>
<protein>
    <recommendedName>
        <fullName evidence="7">Zn(2)-C6 fungal-type domain-containing protein</fullName>
    </recommendedName>
</protein>
<sequence length="488" mass="54617">MSNHNRNTDAIREKPRAQSKLTTRRKVKGCFECSRRRIDCDRGTPECQKCLQRGLACSGLGTRYRFNDGLASRGRLVGQKLPTTSRPKSPTVDSKASSRSRPAPGLRAIPDEQEVLPLVESDSSNLSPCTLSSLLDSQGRTALVSDANLSIDEGHNDVEEISHDDAALVLTQPMPDHLDAATRSLYTYFAINIAPIMAVIDRGFNGYRDLILPLAEYDPLVQKAVVVAATEHLASKLARYVLPNPNTYNSVLCGLRLRSQTMVPYKDDISMTTLLLLLVCEMISGGDKFTQIYGIMRGLIRSAGANLQFSSSRLGQFVEIQTLRVQLIAESLFNEAEGSNFVHVQLEKSLEFLRYCQSLHPEHSVLMSLLFDIMTQACRLYVLRASTDPPLCDTVQLVEDFKQVAEKVADYEHVVGHHLLLWPYFVAGAESSTIPHRRYFSQKMQAMYRTTRCENTLKAMHQLDRIWEAQSTTRWTSLLGGPGQVFIM</sequence>
<dbReference type="GO" id="GO:0000981">
    <property type="term" value="F:DNA-binding transcription factor activity, RNA polymerase II-specific"/>
    <property type="evidence" value="ECO:0007669"/>
    <property type="project" value="InterPro"/>
</dbReference>
<dbReference type="Proteomes" id="UP001203852">
    <property type="component" value="Unassembled WGS sequence"/>
</dbReference>
<comment type="subcellular location">
    <subcellularLocation>
        <location evidence="1">Nucleus</location>
    </subcellularLocation>
</comment>
<evidence type="ECO:0000256" key="6">
    <source>
        <dbReference type="SAM" id="MobiDB-lite"/>
    </source>
</evidence>
<dbReference type="PROSITE" id="PS00463">
    <property type="entry name" value="ZN2_CY6_FUNGAL_1"/>
    <property type="match status" value="1"/>
</dbReference>
<dbReference type="PROSITE" id="PS50048">
    <property type="entry name" value="ZN2_CY6_FUNGAL_2"/>
    <property type="match status" value="1"/>
</dbReference>
<keyword evidence="4" id="KW-0804">Transcription</keyword>
<organism evidence="8 9">
    <name type="scientific">Exophiala viscosa</name>
    <dbReference type="NCBI Taxonomy" id="2486360"/>
    <lineage>
        <taxon>Eukaryota</taxon>
        <taxon>Fungi</taxon>
        <taxon>Dikarya</taxon>
        <taxon>Ascomycota</taxon>
        <taxon>Pezizomycotina</taxon>
        <taxon>Eurotiomycetes</taxon>
        <taxon>Chaetothyriomycetidae</taxon>
        <taxon>Chaetothyriales</taxon>
        <taxon>Herpotrichiellaceae</taxon>
        <taxon>Exophiala</taxon>
    </lineage>
</organism>
<keyword evidence="2" id="KW-0805">Transcription regulation</keyword>
<dbReference type="GO" id="GO:0005634">
    <property type="term" value="C:nucleus"/>
    <property type="evidence" value="ECO:0007669"/>
    <property type="project" value="UniProtKB-SubCell"/>
</dbReference>
<keyword evidence="3" id="KW-0238">DNA-binding</keyword>
<dbReference type="PANTHER" id="PTHR37534:SF17">
    <property type="entry name" value="ZN(2)-C6 FUNGAL-TYPE DOMAIN-CONTAINING PROTEIN"/>
    <property type="match status" value="1"/>
</dbReference>
<feature type="compositionally biased region" description="Polar residues" evidence="6">
    <location>
        <begin position="81"/>
        <end position="100"/>
    </location>
</feature>
<dbReference type="Pfam" id="PF11951">
    <property type="entry name" value="Fungal_trans_2"/>
    <property type="match status" value="2"/>
</dbReference>
<evidence type="ECO:0000256" key="5">
    <source>
        <dbReference type="ARBA" id="ARBA00023242"/>
    </source>
</evidence>
<keyword evidence="9" id="KW-1185">Reference proteome</keyword>
<feature type="region of interest" description="Disordered" evidence="6">
    <location>
        <begin position="1"/>
        <end position="21"/>
    </location>
</feature>
<dbReference type="Gene3D" id="4.10.240.10">
    <property type="entry name" value="Zn(2)-C6 fungal-type DNA-binding domain"/>
    <property type="match status" value="1"/>
</dbReference>
<dbReference type="InterPro" id="IPR001138">
    <property type="entry name" value="Zn2Cys6_DnaBD"/>
</dbReference>
<dbReference type="InterPro" id="IPR021858">
    <property type="entry name" value="Fun_TF"/>
</dbReference>
<gene>
    <name evidence="8" type="ORF">EDD36DRAFT_24093</name>
</gene>
<comment type="caution">
    <text evidence="8">The sequence shown here is derived from an EMBL/GenBank/DDBJ whole genome shotgun (WGS) entry which is preliminary data.</text>
</comment>
<dbReference type="GO" id="GO:0008270">
    <property type="term" value="F:zinc ion binding"/>
    <property type="evidence" value="ECO:0007669"/>
    <property type="project" value="InterPro"/>
</dbReference>